<feature type="domain" description="Carbohydrate kinase FGGY N-terminal" evidence="4">
    <location>
        <begin position="6"/>
        <end position="260"/>
    </location>
</feature>
<name>A0A1I3W8R5_9HYPH</name>
<dbReference type="InterPro" id="IPR000577">
    <property type="entry name" value="Carb_kinase_FGGY"/>
</dbReference>
<evidence type="ECO:0000256" key="2">
    <source>
        <dbReference type="ARBA" id="ARBA00022679"/>
    </source>
</evidence>
<evidence type="ECO:0000256" key="3">
    <source>
        <dbReference type="ARBA" id="ARBA00022777"/>
    </source>
</evidence>
<dbReference type="PIRSF" id="PIRSF000538">
    <property type="entry name" value="GlpK"/>
    <property type="match status" value="1"/>
</dbReference>
<dbReference type="Gene3D" id="1.20.58.2240">
    <property type="match status" value="1"/>
</dbReference>
<dbReference type="OrthoDB" id="9805576at2"/>
<comment type="similarity">
    <text evidence="1">Belongs to the FGGY kinase family.</text>
</comment>
<feature type="domain" description="Carbohydrate kinase FGGY C-terminal" evidence="5">
    <location>
        <begin position="276"/>
        <end position="476"/>
    </location>
</feature>
<dbReference type="PANTHER" id="PTHR43435">
    <property type="entry name" value="RIBULOKINASE"/>
    <property type="match status" value="1"/>
</dbReference>
<gene>
    <name evidence="6" type="ORF">SAMN04488498_10247</name>
</gene>
<dbReference type="GO" id="GO:0019150">
    <property type="term" value="F:D-ribulokinase activity"/>
    <property type="evidence" value="ECO:0007669"/>
    <property type="project" value="TreeGrafter"/>
</dbReference>
<keyword evidence="7" id="KW-1185">Reference proteome</keyword>
<evidence type="ECO:0000259" key="5">
    <source>
        <dbReference type="Pfam" id="PF02782"/>
    </source>
</evidence>
<dbReference type="PANTHER" id="PTHR43435:SF4">
    <property type="entry name" value="FGGY CARBOHYDRATE KINASE DOMAIN-CONTAINING PROTEIN"/>
    <property type="match status" value="1"/>
</dbReference>
<proteinExistence type="inferred from homology"/>
<dbReference type="RefSeq" id="WP_149758516.1">
    <property type="nucleotide sequence ID" value="NZ_BSPE01000028.1"/>
</dbReference>
<dbReference type="InterPro" id="IPR018484">
    <property type="entry name" value="FGGY_N"/>
</dbReference>
<evidence type="ECO:0000259" key="4">
    <source>
        <dbReference type="Pfam" id="PF00370"/>
    </source>
</evidence>
<dbReference type="CDD" id="cd07782">
    <property type="entry name" value="ASKHA_NBD_FGGY_D-RBK"/>
    <property type="match status" value="1"/>
</dbReference>
<organism evidence="6 7">
    <name type="scientific">Neomesorhizobium albiziae</name>
    <dbReference type="NCBI Taxonomy" id="335020"/>
    <lineage>
        <taxon>Bacteria</taxon>
        <taxon>Pseudomonadati</taxon>
        <taxon>Pseudomonadota</taxon>
        <taxon>Alphaproteobacteria</taxon>
        <taxon>Hyphomicrobiales</taxon>
        <taxon>Phyllobacteriaceae</taxon>
        <taxon>Neomesorhizobium</taxon>
    </lineage>
</organism>
<dbReference type="GO" id="GO:0019321">
    <property type="term" value="P:pentose metabolic process"/>
    <property type="evidence" value="ECO:0007669"/>
    <property type="project" value="TreeGrafter"/>
</dbReference>
<dbReference type="Pfam" id="PF02782">
    <property type="entry name" value="FGGY_C"/>
    <property type="match status" value="1"/>
</dbReference>
<dbReference type="InterPro" id="IPR018485">
    <property type="entry name" value="FGGY_C"/>
</dbReference>
<keyword evidence="2" id="KW-0808">Transferase</keyword>
<evidence type="ECO:0000313" key="6">
    <source>
        <dbReference type="EMBL" id="SFK03800.1"/>
    </source>
</evidence>
<dbReference type="AlphaFoldDB" id="A0A1I3W8R5"/>
<dbReference type="InterPro" id="IPR006003">
    <property type="entry name" value="FGGY_RbtK-like"/>
</dbReference>
<accession>A0A1I3W8R5</accession>
<keyword evidence="3 6" id="KW-0418">Kinase</keyword>
<dbReference type="GO" id="GO:0005737">
    <property type="term" value="C:cytoplasm"/>
    <property type="evidence" value="ECO:0007669"/>
    <property type="project" value="TreeGrafter"/>
</dbReference>
<dbReference type="Pfam" id="PF00370">
    <property type="entry name" value="FGGY_N"/>
    <property type="match status" value="1"/>
</dbReference>
<dbReference type="SUPFAM" id="SSF53067">
    <property type="entry name" value="Actin-like ATPase domain"/>
    <property type="match status" value="2"/>
</dbReference>
<dbReference type="Proteomes" id="UP000323300">
    <property type="component" value="Unassembled WGS sequence"/>
</dbReference>
<evidence type="ECO:0000256" key="1">
    <source>
        <dbReference type="ARBA" id="ARBA00009156"/>
    </source>
</evidence>
<evidence type="ECO:0000313" key="7">
    <source>
        <dbReference type="Proteomes" id="UP000323300"/>
    </source>
</evidence>
<protein>
    <submittedName>
        <fullName evidence="6">FGGY-family pentulose kinase</fullName>
    </submittedName>
</protein>
<sequence>MTPDLVCAVDVGTGSARAGILDRHGRMLGRAEHPIKIHQTTPGHSEHDSEEIWAAVAAAVRAARDKAGAAPEAIAGIGFDATCSLVVRDRRGGQLSVSMAGDPSHDTIVWLDHRALAEADECTATRHRVLDYLGGVMSPEMETPKLMWLKRHLPDSWDKAGHFFDLADFLTWKATGSLSRSQCTLTAKWTYLAHEKGWQPDFFEAVGIADMLERGSLPYKADPVGSDLGALTPEAAELLGLTVACRVGTGLIDAYAGALGVLGGFAGDLASLDRHLALIAGTSSCVMALSDTLRPFPGGWGPYYGPALPDCWLIEGGQSATGALLDHIIRWHGAGGEPNAAMHRRIAARVMELRQAEGLDLAGRLHVLPDFHGNRSPLADPHAVGVISGLTLDASFDSLCRLYWRTAVGIALGVRHILETLNANGYVIDTLHVTGGHTKNPLLMELYADATGCTVVEPVLDEAVLLGTAMVAATAAGLYANLPAACVAMQQQGKVRTPNAAARPRFDRDYRVFLEMHQQRQALEAID</sequence>
<dbReference type="Gene3D" id="3.30.420.40">
    <property type="match status" value="1"/>
</dbReference>
<dbReference type="InterPro" id="IPR043129">
    <property type="entry name" value="ATPase_NBD"/>
</dbReference>
<dbReference type="EMBL" id="FOSL01000002">
    <property type="protein sequence ID" value="SFK03800.1"/>
    <property type="molecule type" value="Genomic_DNA"/>
</dbReference>
<dbReference type="NCBIfam" id="TIGR01315">
    <property type="entry name" value="5C_CHO_kinase"/>
    <property type="match status" value="1"/>
</dbReference>
<reference evidence="6 7" key="1">
    <citation type="submission" date="2016-10" db="EMBL/GenBank/DDBJ databases">
        <authorList>
            <person name="Varghese N."/>
            <person name="Submissions S."/>
        </authorList>
    </citation>
    <scope>NUCLEOTIDE SEQUENCE [LARGE SCALE GENOMIC DNA]</scope>
    <source>
        <strain evidence="6 7">DSM 21822</strain>
    </source>
</reference>